<dbReference type="AlphaFoldDB" id="A0A0K8RFG4"/>
<evidence type="ECO:0000256" key="1">
    <source>
        <dbReference type="SAM" id="SignalP"/>
    </source>
</evidence>
<sequence>MGRIAGLDGLRALGVVLVLVVANVALQAVTCERRQRSTTSDSSRSLVGALFVHFRERCTAVRALQQTPE</sequence>
<organism evidence="2">
    <name type="scientific">Ixodes ricinus</name>
    <name type="common">Common tick</name>
    <name type="synonym">Acarus ricinus</name>
    <dbReference type="NCBI Taxonomy" id="34613"/>
    <lineage>
        <taxon>Eukaryota</taxon>
        <taxon>Metazoa</taxon>
        <taxon>Ecdysozoa</taxon>
        <taxon>Arthropoda</taxon>
        <taxon>Chelicerata</taxon>
        <taxon>Arachnida</taxon>
        <taxon>Acari</taxon>
        <taxon>Parasitiformes</taxon>
        <taxon>Ixodida</taxon>
        <taxon>Ixodoidea</taxon>
        <taxon>Ixodidae</taxon>
        <taxon>Ixodinae</taxon>
        <taxon>Ixodes</taxon>
    </lineage>
</organism>
<evidence type="ECO:0000313" key="2">
    <source>
        <dbReference type="EMBL" id="JAA69821.1"/>
    </source>
</evidence>
<accession>A0A0K8RFG4</accession>
<proteinExistence type="evidence at transcript level"/>
<protein>
    <submittedName>
        <fullName evidence="2">Putative low affinity cationic amino acid transporter 2-like protein</fullName>
    </submittedName>
</protein>
<feature type="signal peptide" evidence="1">
    <location>
        <begin position="1"/>
        <end position="31"/>
    </location>
</feature>
<reference evidence="2" key="1">
    <citation type="submission" date="2012-12" db="EMBL/GenBank/DDBJ databases">
        <title>Identification and characterization of a phenylalanine ammonia-lyase gene family in Isatis indigotica Fort.</title>
        <authorList>
            <person name="Liu Q."/>
            <person name="Chen J."/>
            <person name="Zhou X."/>
            <person name="Di P."/>
            <person name="Xiao Y."/>
            <person name="Xuan H."/>
            <person name="Zhang L."/>
            <person name="Chen W."/>
        </authorList>
    </citation>
    <scope>NUCLEOTIDE SEQUENCE</scope>
    <source>
        <tissue evidence="2">Salivary gland</tissue>
    </source>
</reference>
<name>A0A0K8RFG4_IXORI</name>
<keyword evidence="1" id="KW-0732">Signal</keyword>
<dbReference type="EMBL" id="GADI01003987">
    <property type="protein sequence ID" value="JAA69821.1"/>
    <property type="molecule type" value="mRNA"/>
</dbReference>
<feature type="chain" id="PRO_5005517762" evidence="1">
    <location>
        <begin position="32"/>
        <end position="69"/>
    </location>
</feature>